<dbReference type="InterPro" id="IPR040177">
    <property type="entry name" value="SLC30A9"/>
</dbReference>
<feature type="transmembrane region" description="Helical" evidence="6">
    <location>
        <begin position="115"/>
        <end position="134"/>
    </location>
</feature>
<dbReference type="PANTHER" id="PTHR13414">
    <property type="entry name" value="HUEL-CATION TRANSPORTER"/>
    <property type="match status" value="1"/>
</dbReference>
<dbReference type="InterPro" id="IPR027469">
    <property type="entry name" value="Cation_efflux_TMD_sf"/>
</dbReference>
<gene>
    <name evidence="8" type="ORF">ACFSR0_00325</name>
</gene>
<comment type="subcellular location">
    <subcellularLocation>
        <location evidence="1">Membrane</location>
        <topology evidence="1">Multi-pass membrane protein</topology>
    </subcellularLocation>
</comment>
<dbReference type="NCBIfam" id="TIGR01297">
    <property type="entry name" value="CDF"/>
    <property type="match status" value="1"/>
</dbReference>
<organism evidence="8 9">
    <name type="scientific">Enterococcus camelliae</name>
    <dbReference type="NCBI Taxonomy" id="453959"/>
    <lineage>
        <taxon>Bacteria</taxon>
        <taxon>Bacillati</taxon>
        <taxon>Bacillota</taxon>
        <taxon>Bacilli</taxon>
        <taxon>Lactobacillales</taxon>
        <taxon>Enterococcaceae</taxon>
        <taxon>Enterococcus</taxon>
    </lineage>
</organism>
<dbReference type="PANTHER" id="PTHR13414:SF9">
    <property type="entry name" value="PROTON-COUPLED ZINC ANTIPORTER SLC30A9, MITOCHONDRIAL"/>
    <property type="match status" value="1"/>
</dbReference>
<name>A0ABW5TFQ5_9ENTE</name>
<evidence type="ECO:0000256" key="2">
    <source>
        <dbReference type="ARBA" id="ARBA00022448"/>
    </source>
</evidence>
<accession>A0ABW5TFQ5</accession>
<feature type="transmembrane region" description="Helical" evidence="6">
    <location>
        <begin position="12"/>
        <end position="33"/>
    </location>
</feature>
<keyword evidence="2" id="KW-0813">Transport</keyword>
<evidence type="ECO:0000313" key="9">
    <source>
        <dbReference type="Proteomes" id="UP001597427"/>
    </source>
</evidence>
<feature type="transmembrane region" description="Helical" evidence="6">
    <location>
        <begin position="163"/>
        <end position="189"/>
    </location>
</feature>
<dbReference type="Gene3D" id="1.20.1510.10">
    <property type="entry name" value="Cation efflux protein transmembrane domain"/>
    <property type="match status" value="1"/>
</dbReference>
<dbReference type="RefSeq" id="WP_379978754.1">
    <property type="nucleotide sequence ID" value="NZ_JBHUMO010000001.1"/>
</dbReference>
<keyword evidence="4 6" id="KW-1133">Transmembrane helix</keyword>
<dbReference type="EMBL" id="JBHUMO010000001">
    <property type="protein sequence ID" value="MFD2727888.1"/>
    <property type="molecule type" value="Genomic_DNA"/>
</dbReference>
<keyword evidence="9" id="KW-1185">Reference proteome</keyword>
<keyword evidence="5 6" id="KW-0472">Membrane</keyword>
<evidence type="ECO:0000256" key="6">
    <source>
        <dbReference type="SAM" id="Phobius"/>
    </source>
</evidence>
<keyword evidence="3 6" id="KW-0812">Transmembrane</keyword>
<sequence length="312" mass="34550">MNEQEKSTGMAAVFAALAANVLVAISKFIGYFISGSAAMLNESIHSVVDCGNQLLLLFGNKRANRGQSELHQFGEGRAKYFFSTIVATMLFFGGGILGIMEAIDKLFHPSHEVNSPWVVILILIFGMIVEGYSLRIAMKEIAELNSEKLSTLAFLRESRHSEILIIFTEDFCAVIGLTLAMAGTLLTIVTNNPTFDALSGLLIGVLLTGAAIFLAREFYSLIVGESVTASDLNKIKQAFQRNDVEKLIDIKTIHLSPNEIMVAAKIDLLDTQEEQGYAIVNLIEEDIRRRLPDKKVYIYIETDKYDPNYQRG</sequence>
<evidence type="ECO:0000259" key="7">
    <source>
        <dbReference type="Pfam" id="PF01545"/>
    </source>
</evidence>
<evidence type="ECO:0000256" key="3">
    <source>
        <dbReference type="ARBA" id="ARBA00022692"/>
    </source>
</evidence>
<dbReference type="SUPFAM" id="SSF161111">
    <property type="entry name" value="Cation efflux protein transmembrane domain-like"/>
    <property type="match status" value="1"/>
</dbReference>
<dbReference type="InterPro" id="IPR002524">
    <property type="entry name" value="Cation_efflux"/>
</dbReference>
<evidence type="ECO:0000256" key="1">
    <source>
        <dbReference type="ARBA" id="ARBA00004141"/>
    </source>
</evidence>
<feature type="domain" description="Cation efflux protein transmembrane" evidence="7">
    <location>
        <begin position="13"/>
        <end position="221"/>
    </location>
</feature>
<reference evidence="9" key="1">
    <citation type="journal article" date="2019" name="Int. J. Syst. Evol. Microbiol.">
        <title>The Global Catalogue of Microorganisms (GCM) 10K type strain sequencing project: providing services to taxonomists for standard genome sequencing and annotation.</title>
        <authorList>
            <consortium name="The Broad Institute Genomics Platform"/>
            <consortium name="The Broad Institute Genome Sequencing Center for Infectious Disease"/>
            <person name="Wu L."/>
            <person name="Ma J."/>
        </authorList>
    </citation>
    <scope>NUCLEOTIDE SEQUENCE [LARGE SCALE GENOMIC DNA]</scope>
    <source>
        <strain evidence="9">TISTR 932</strain>
    </source>
</reference>
<evidence type="ECO:0000256" key="4">
    <source>
        <dbReference type="ARBA" id="ARBA00022989"/>
    </source>
</evidence>
<dbReference type="Proteomes" id="UP001597427">
    <property type="component" value="Unassembled WGS sequence"/>
</dbReference>
<proteinExistence type="predicted"/>
<comment type="caution">
    <text evidence="8">The sequence shown here is derived from an EMBL/GenBank/DDBJ whole genome shotgun (WGS) entry which is preliminary data.</text>
</comment>
<feature type="transmembrane region" description="Helical" evidence="6">
    <location>
        <begin position="195"/>
        <end position="215"/>
    </location>
</feature>
<dbReference type="InterPro" id="IPR058533">
    <property type="entry name" value="Cation_efflux_TM"/>
</dbReference>
<evidence type="ECO:0000313" key="8">
    <source>
        <dbReference type="EMBL" id="MFD2727888.1"/>
    </source>
</evidence>
<feature type="transmembrane region" description="Helical" evidence="6">
    <location>
        <begin position="80"/>
        <end position="103"/>
    </location>
</feature>
<protein>
    <submittedName>
        <fullName evidence="8">Cation diffusion facilitator family transporter</fullName>
    </submittedName>
</protein>
<evidence type="ECO:0000256" key="5">
    <source>
        <dbReference type="ARBA" id="ARBA00023136"/>
    </source>
</evidence>
<dbReference type="Pfam" id="PF01545">
    <property type="entry name" value="Cation_efflux"/>
    <property type="match status" value="1"/>
</dbReference>